<feature type="domain" description="HTH La-type RNA-binding" evidence="4">
    <location>
        <begin position="234"/>
        <end position="331"/>
    </location>
</feature>
<dbReference type="SUPFAM" id="SSF46785">
    <property type="entry name" value="Winged helix' DNA-binding domain"/>
    <property type="match status" value="1"/>
</dbReference>
<gene>
    <name evidence="5" type="ORF">CEY00_Acc08922</name>
</gene>
<dbReference type="Gene3D" id="1.10.10.10">
    <property type="entry name" value="Winged helix-like DNA-binding domain superfamily/Winged helix DNA-binding domain"/>
    <property type="match status" value="1"/>
</dbReference>
<name>A0A2R6R918_ACTCC</name>
<dbReference type="InterPro" id="IPR036388">
    <property type="entry name" value="WH-like_DNA-bd_sf"/>
</dbReference>
<evidence type="ECO:0000313" key="5">
    <source>
        <dbReference type="EMBL" id="PSS24045.1"/>
    </source>
</evidence>
<sequence>MAQDDSSISLPETLDSPPSLSDPTSAAAATTDHKINNHNNEIAQEESSNSISETPDSSISLSDPSSTITSDHKINNQNDKMAQEDASNSLPEALDLSLSEPTTTDHHQSSSSSAASTSSPSSPSLSDPSLTRMASLSRLNAQAPEFVPRSSSASSMPRTDVAHHSGLIHVYPGPNSSFHVAVNPVQHHHPRPVHYRPHHHHHRPQYYAVGFVDHQEVAVQSAPVESDHVPVLKNGLTEEAASKILNQVEYYFGDLNLATTDHLMRFINKDAEGYGKVSQFHAFTIVSCLFGCKSFFGSSEDGKKVRRQHPLTESDMEELQARIVVTENLPEDHCYQNLMKIFSSIGSVNSIRTCQPQTSNGGVSSASRSGKADSMLFSNKVCNSVANSCHFSACILYLSHLTVSGRIVVWIHFGDCKFFGVFFLYI</sequence>
<dbReference type="AlphaFoldDB" id="A0A2R6R918"/>
<feature type="compositionally biased region" description="Low complexity" evidence="3">
    <location>
        <begin position="54"/>
        <end position="69"/>
    </location>
</feature>
<evidence type="ECO:0000259" key="4">
    <source>
        <dbReference type="PROSITE" id="PS50961"/>
    </source>
</evidence>
<keyword evidence="1 2" id="KW-0694">RNA-binding</keyword>
<dbReference type="SMART" id="SM00715">
    <property type="entry name" value="LA"/>
    <property type="match status" value="1"/>
</dbReference>
<dbReference type="GO" id="GO:0003729">
    <property type="term" value="F:mRNA binding"/>
    <property type="evidence" value="ECO:0007669"/>
    <property type="project" value="TreeGrafter"/>
</dbReference>
<reference evidence="6" key="2">
    <citation type="journal article" date="2018" name="BMC Genomics">
        <title>A manually annotated Actinidia chinensis var. chinensis (kiwifruit) genome highlights the challenges associated with draft genomes and gene prediction in plants.</title>
        <authorList>
            <person name="Pilkington S.M."/>
            <person name="Crowhurst R."/>
            <person name="Hilario E."/>
            <person name="Nardozza S."/>
            <person name="Fraser L."/>
            <person name="Peng Y."/>
            <person name="Gunaseelan K."/>
            <person name="Simpson R."/>
            <person name="Tahir J."/>
            <person name="Deroles S.C."/>
            <person name="Templeton K."/>
            <person name="Luo Z."/>
            <person name="Davy M."/>
            <person name="Cheng C."/>
            <person name="McNeilage M."/>
            <person name="Scaglione D."/>
            <person name="Liu Y."/>
            <person name="Zhang Q."/>
            <person name="Datson P."/>
            <person name="De Silva N."/>
            <person name="Gardiner S.E."/>
            <person name="Bassett H."/>
            <person name="Chagne D."/>
            <person name="McCallum J."/>
            <person name="Dzierzon H."/>
            <person name="Deng C."/>
            <person name="Wang Y.Y."/>
            <person name="Barron L."/>
            <person name="Manako K."/>
            <person name="Bowen J."/>
            <person name="Foster T.M."/>
            <person name="Erridge Z.A."/>
            <person name="Tiffin H."/>
            <person name="Waite C.N."/>
            <person name="Davies K.M."/>
            <person name="Grierson E.P."/>
            <person name="Laing W.A."/>
            <person name="Kirk R."/>
            <person name="Chen X."/>
            <person name="Wood M."/>
            <person name="Montefiori M."/>
            <person name="Brummell D.A."/>
            <person name="Schwinn K.E."/>
            <person name="Catanach A."/>
            <person name="Fullerton C."/>
            <person name="Li D."/>
            <person name="Meiyalaghan S."/>
            <person name="Nieuwenhuizen N."/>
            <person name="Read N."/>
            <person name="Prakash R."/>
            <person name="Hunter D."/>
            <person name="Zhang H."/>
            <person name="McKenzie M."/>
            <person name="Knabel M."/>
            <person name="Harris A."/>
            <person name="Allan A.C."/>
            <person name="Gleave A."/>
            <person name="Chen A."/>
            <person name="Janssen B.J."/>
            <person name="Plunkett B."/>
            <person name="Ampomah-Dwamena C."/>
            <person name="Voogd C."/>
            <person name="Leif D."/>
            <person name="Lafferty D."/>
            <person name="Souleyre E.J.F."/>
            <person name="Varkonyi-Gasic E."/>
            <person name="Gambi F."/>
            <person name="Hanley J."/>
            <person name="Yao J.L."/>
            <person name="Cheung J."/>
            <person name="David K.M."/>
            <person name="Warren B."/>
            <person name="Marsh K."/>
            <person name="Snowden K.C."/>
            <person name="Lin-Wang K."/>
            <person name="Brian L."/>
            <person name="Martinez-Sanchez M."/>
            <person name="Wang M."/>
            <person name="Ileperuma N."/>
            <person name="Macnee N."/>
            <person name="Campin R."/>
            <person name="McAtee P."/>
            <person name="Drummond R.S.M."/>
            <person name="Espley R.V."/>
            <person name="Ireland H.S."/>
            <person name="Wu R."/>
            <person name="Atkinson R.G."/>
            <person name="Karunairetnam S."/>
            <person name="Bulley S."/>
            <person name="Chunkath S."/>
            <person name="Hanley Z."/>
            <person name="Storey R."/>
            <person name="Thrimawithana A.H."/>
            <person name="Thomson S."/>
            <person name="David C."/>
            <person name="Testolin R."/>
            <person name="Huang H."/>
            <person name="Hellens R.P."/>
            <person name="Schaffer R.J."/>
        </authorList>
    </citation>
    <scope>NUCLEOTIDE SEQUENCE [LARGE SCALE GENOMIC DNA]</scope>
    <source>
        <strain evidence="6">cv. Red5</strain>
    </source>
</reference>
<organism evidence="5 6">
    <name type="scientific">Actinidia chinensis var. chinensis</name>
    <name type="common">Chinese soft-hair kiwi</name>
    <dbReference type="NCBI Taxonomy" id="1590841"/>
    <lineage>
        <taxon>Eukaryota</taxon>
        <taxon>Viridiplantae</taxon>
        <taxon>Streptophyta</taxon>
        <taxon>Embryophyta</taxon>
        <taxon>Tracheophyta</taxon>
        <taxon>Spermatophyta</taxon>
        <taxon>Magnoliopsida</taxon>
        <taxon>eudicotyledons</taxon>
        <taxon>Gunneridae</taxon>
        <taxon>Pentapetalae</taxon>
        <taxon>asterids</taxon>
        <taxon>Ericales</taxon>
        <taxon>Actinidiaceae</taxon>
        <taxon>Actinidia</taxon>
    </lineage>
</organism>
<dbReference type="PANTHER" id="PTHR22792:SF66">
    <property type="entry name" value="LA-RELATED PROTEIN 6B"/>
    <property type="match status" value="1"/>
</dbReference>
<keyword evidence="6" id="KW-1185">Reference proteome</keyword>
<dbReference type="STRING" id="1590841.A0A2R6R918"/>
<reference evidence="5 6" key="1">
    <citation type="submission" date="2017-07" db="EMBL/GenBank/DDBJ databases">
        <title>An improved, manually edited Actinidia chinensis var. chinensis (kiwifruit) genome highlights the challenges associated with draft genomes and gene prediction in plants.</title>
        <authorList>
            <person name="Pilkington S."/>
            <person name="Crowhurst R."/>
            <person name="Hilario E."/>
            <person name="Nardozza S."/>
            <person name="Fraser L."/>
            <person name="Peng Y."/>
            <person name="Gunaseelan K."/>
            <person name="Simpson R."/>
            <person name="Tahir J."/>
            <person name="Deroles S."/>
            <person name="Templeton K."/>
            <person name="Luo Z."/>
            <person name="Davy M."/>
            <person name="Cheng C."/>
            <person name="Mcneilage M."/>
            <person name="Scaglione D."/>
            <person name="Liu Y."/>
            <person name="Zhang Q."/>
            <person name="Datson P."/>
            <person name="De Silva N."/>
            <person name="Gardiner S."/>
            <person name="Bassett H."/>
            <person name="Chagne D."/>
            <person name="Mccallum J."/>
            <person name="Dzierzon H."/>
            <person name="Deng C."/>
            <person name="Wang Y.-Y."/>
            <person name="Barron N."/>
            <person name="Manako K."/>
            <person name="Bowen J."/>
            <person name="Foster T."/>
            <person name="Erridge Z."/>
            <person name="Tiffin H."/>
            <person name="Waite C."/>
            <person name="Davies K."/>
            <person name="Grierson E."/>
            <person name="Laing W."/>
            <person name="Kirk R."/>
            <person name="Chen X."/>
            <person name="Wood M."/>
            <person name="Montefiori M."/>
            <person name="Brummell D."/>
            <person name="Schwinn K."/>
            <person name="Catanach A."/>
            <person name="Fullerton C."/>
            <person name="Li D."/>
            <person name="Meiyalaghan S."/>
            <person name="Nieuwenhuizen N."/>
            <person name="Read N."/>
            <person name="Prakash R."/>
            <person name="Hunter D."/>
            <person name="Zhang H."/>
            <person name="Mckenzie M."/>
            <person name="Knabel M."/>
            <person name="Harris A."/>
            <person name="Allan A."/>
            <person name="Chen A."/>
            <person name="Janssen B."/>
            <person name="Plunkett B."/>
            <person name="Dwamena C."/>
            <person name="Voogd C."/>
            <person name="Leif D."/>
            <person name="Lafferty D."/>
            <person name="Souleyre E."/>
            <person name="Varkonyi-Gasic E."/>
            <person name="Gambi F."/>
            <person name="Hanley J."/>
            <person name="Yao J.-L."/>
            <person name="Cheung J."/>
            <person name="David K."/>
            <person name="Warren B."/>
            <person name="Marsh K."/>
            <person name="Snowden K."/>
            <person name="Lin-Wang K."/>
            <person name="Brian L."/>
            <person name="Martinez-Sanchez M."/>
            <person name="Wang M."/>
            <person name="Ileperuma N."/>
            <person name="Macnee N."/>
            <person name="Campin R."/>
            <person name="Mcatee P."/>
            <person name="Drummond R."/>
            <person name="Espley R."/>
            <person name="Ireland H."/>
            <person name="Wu R."/>
            <person name="Atkinson R."/>
            <person name="Karunairetnam S."/>
            <person name="Bulley S."/>
            <person name="Chunkath S."/>
            <person name="Hanley Z."/>
            <person name="Storey R."/>
            <person name="Thrimawithana A."/>
            <person name="Thomson S."/>
            <person name="David C."/>
            <person name="Testolin R."/>
        </authorList>
    </citation>
    <scope>NUCLEOTIDE SEQUENCE [LARGE SCALE GENOMIC DNA]</scope>
    <source>
        <strain evidence="6">cv. Red5</strain>
        <tissue evidence="5">Young leaf</tissue>
    </source>
</reference>
<accession>A0A2R6R918</accession>
<dbReference type="FunCoup" id="A0A2R6R918">
    <property type="interactions" value="677"/>
</dbReference>
<proteinExistence type="predicted"/>
<dbReference type="OrthoDB" id="10492779at2759"/>
<protein>
    <submittedName>
        <fullName evidence="5">La-related protein like</fullName>
    </submittedName>
</protein>
<dbReference type="Gramene" id="PSS24045">
    <property type="protein sequence ID" value="PSS24045"/>
    <property type="gene ID" value="CEY00_Acc08922"/>
</dbReference>
<dbReference type="GO" id="GO:0005634">
    <property type="term" value="C:nucleus"/>
    <property type="evidence" value="ECO:0007669"/>
    <property type="project" value="TreeGrafter"/>
</dbReference>
<feature type="compositionally biased region" description="Polar residues" evidence="3">
    <location>
        <begin position="75"/>
        <end position="90"/>
    </location>
</feature>
<evidence type="ECO:0000256" key="2">
    <source>
        <dbReference type="PROSITE-ProRule" id="PRU00332"/>
    </source>
</evidence>
<evidence type="ECO:0000313" key="6">
    <source>
        <dbReference type="Proteomes" id="UP000241394"/>
    </source>
</evidence>
<comment type="caution">
    <text evidence="5">The sequence shown here is derived from an EMBL/GenBank/DDBJ whole genome shotgun (WGS) entry which is preliminary data.</text>
</comment>
<dbReference type="InterPro" id="IPR045180">
    <property type="entry name" value="La_dom_prot"/>
</dbReference>
<dbReference type="PROSITE" id="PS50961">
    <property type="entry name" value="HTH_LA"/>
    <property type="match status" value="1"/>
</dbReference>
<dbReference type="InParanoid" id="A0A2R6R918"/>
<dbReference type="InterPro" id="IPR006630">
    <property type="entry name" value="La_HTH"/>
</dbReference>
<dbReference type="InterPro" id="IPR009818">
    <property type="entry name" value="PAM2_motif"/>
</dbReference>
<feature type="compositionally biased region" description="Low complexity" evidence="3">
    <location>
        <begin position="109"/>
        <end position="130"/>
    </location>
</feature>
<dbReference type="Proteomes" id="UP000241394">
    <property type="component" value="Chromosome LG8"/>
</dbReference>
<feature type="compositionally biased region" description="Polar residues" evidence="3">
    <location>
        <begin position="37"/>
        <end position="53"/>
    </location>
</feature>
<dbReference type="Pfam" id="PF07145">
    <property type="entry name" value="PAM2"/>
    <property type="match status" value="1"/>
</dbReference>
<evidence type="ECO:0000256" key="3">
    <source>
        <dbReference type="SAM" id="MobiDB-lite"/>
    </source>
</evidence>
<dbReference type="InterPro" id="IPR036390">
    <property type="entry name" value="WH_DNA-bd_sf"/>
</dbReference>
<feature type="compositionally biased region" description="Low complexity" evidence="3">
    <location>
        <begin position="9"/>
        <end position="30"/>
    </location>
</feature>
<dbReference type="EMBL" id="NKQK01000008">
    <property type="protein sequence ID" value="PSS24045.1"/>
    <property type="molecule type" value="Genomic_DNA"/>
</dbReference>
<dbReference type="PANTHER" id="PTHR22792">
    <property type="entry name" value="LUPUS LA PROTEIN-RELATED"/>
    <property type="match status" value="1"/>
</dbReference>
<evidence type="ECO:0000256" key="1">
    <source>
        <dbReference type="ARBA" id="ARBA00022884"/>
    </source>
</evidence>
<feature type="region of interest" description="Disordered" evidence="3">
    <location>
        <begin position="1"/>
        <end position="130"/>
    </location>
</feature>